<dbReference type="EC" id="2.9.1.3" evidence="2"/>
<dbReference type="CDD" id="cd01520">
    <property type="entry name" value="RHOD_YbbB"/>
    <property type="match status" value="1"/>
</dbReference>
<comment type="similarity">
    <text evidence="2">Belongs to the SelU family.</text>
</comment>
<comment type="subunit">
    <text evidence="2">Monomer.</text>
</comment>
<evidence type="ECO:0000256" key="1">
    <source>
        <dbReference type="ARBA" id="ARBA00023266"/>
    </source>
</evidence>
<gene>
    <name evidence="2" type="primary">selU</name>
    <name evidence="4" type="ORF">SAMN05421686_103176</name>
</gene>
<dbReference type="Gene3D" id="3.40.250.10">
    <property type="entry name" value="Rhodanese-like domain"/>
    <property type="match status" value="1"/>
</dbReference>
<evidence type="ECO:0000313" key="5">
    <source>
        <dbReference type="Proteomes" id="UP000185639"/>
    </source>
</evidence>
<dbReference type="OrthoDB" id="9808735at2"/>
<feature type="active site" description="S-selanylcysteine intermediate" evidence="2">
    <location>
        <position position="96"/>
    </location>
</feature>
<protein>
    <recommendedName>
        <fullName evidence="2">tRNA 2-selenouridine synthase</fullName>
        <ecNumber evidence="2">2.9.1.3</ecNumber>
    </recommendedName>
</protein>
<proteinExistence type="inferred from homology"/>
<dbReference type="InterPro" id="IPR017582">
    <property type="entry name" value="SelU"/>
</dbReference>
<evidence type="ECO:0000256" key="2">
    <source>
        <dbReference type="HAMAP-Rule" id="MF_01622"/>
    </source>
</evidence>
<keyword evidence="5" id="KW-1185">Reference proteome</keyword>
<keyword evidence="2" id="KW-0808">Transferase</keyword>
<comment type="catalytic activity">
    <reaction evidence="2">
        <text>5-methylaminomethyl-2-thiouridine(34) in tRNA + selenophosphate + (2E)-geranyl diphosphate + H2O + H(+) = 5-methylaminomethyl-2-selenouridine(34) in tRNA + (2E)-thiogeraniol + phosphate + diphosphate</text>
        <dbReference type="Rhea" id="RHEA:42716"/>
        <dbReference type="Rhea" id="RHEA-COMP:10195"/>
        <dbReference type="Rhea" id="RHEA-COMP:10196"/>
        <dbReference type="ChEBI" id="CHEBI:15377"/>
        <dbReference type="ChEBI" id="CHEBI:15378"/>
        <dbReference type="ChEBI" id="CHEBI:16144"/>
        <dbReference type="ChEBI" id="CHEBI:33019"/>
        <dbReference type="ChEBI" id="CHEBI:43474"/>
        <dbReference type="ChEBI" id="CHEBI:58057"/>
        <dbReference type="ChEBI" id="CHEBI:74455"/>
        <dbReference type="ChEBI" id="CHEBI:82743"/>
        <dbReference type="ChEBI" id="CHEBI:143703"/>
        <dbReference type="EC" id="2.9.1.3"/>
    </reaction>
</comment>
<sequence length="370" mass="42022">MSRPDTADFRTLFLSDTPMMDTRAPLEFKKGAFPHTVSLPLMTDQERAKVGTCYKKKGQDEAIKLGHQLVSGDIKEERVQRWLEFAQANPEGYLYCFRGGLRSQITQQWLKEAGCEYPRITGGYKAMRRFLIDTLERVVVEKPLVVVAGQTGCAKTELLKQVPASVDLEGLAHHRGSTFGKRPGGQPAQIGFENALAVDLLRHEEFKADMPVILEDESLLIGRCALPETLRNQMAKASLVIVEASFESRVEHSYNNYILNKLTEWQQALGTDEGFAAFADDLRQSMSKVERRLGGVRHRAITELLEHAIHQHEQGNPELHREWIGHLLEQYYDPMYQYQLSRKKGRLAMRGSFDEVRDYLNSLSVSDLKG</sequence>
<evidence type="ECO:0000313" key="4">
    <source>
        <dbReference type="EMBL" id="SIS66811.1"/>
    </source>
</evidence>
<dbReference type="SUPFAM" id="SSF52821">
    <property type="entry name" value="Rhodanese/Cell cycle control phosphatase"/>
    <property type="match status" value="1"/>
</dbReference>
<dbReference type="InterPro" id="IPR058840">
    <property type="entry name" value="AAA_SelU"/>
</dbReference>
<dbReference type="Pfam" id="PF26341">
    <property type="entry name" value="AAA_SelU"/>
    <property type="match status" value="1"/>
</dbReference>
<dbReference type="AlphaFoldDB" id="A0A1N7KZ22"/>
<dbReference type="NCBIfam" id="NF008750">
    <property type="entry name" value="PRK11784.1-2"/>
    <property type="match status" value="1"/>
</dbReference>
<comment type="catalytic activity">
    <reaction evidence="2">
        <text>5-methylaminomethyl-S-(2E)-geranyl-thiouridine(34) in tRNA + selenophosphate + H(+) = 5-methylaminomethyl-2-(Se-phospho)selenouridine(34) in tRNA + (2E)-thiogeraniol</text>
        <dbReference type="Rhea" id="RHEA:60172"/>
        <dbReference type="Rhea" id="RHEA-COMP:14654"/>
        <dbReference type="Rhea" id="RHEA-COMP:15523"/>
        <dbReference type="ChEBI" id="CHEBI:15378"/>
        <dbReference type="ChEBI" id="CHEBI:16144"/>
        <dbReference type="ChEBI" id="CHEBI:140632"/>
        <dbReference type="ChEBI" id="CHEBI:143702"/>
        <dbReference type="ChEBI" id="CHEBI:143703"/>
    </reaction>
</comment>
<comment type="catalytic activity">
    <reaction evidence="2">
        <text>5-methylaminomethyl-2-thiouridine(34) in tRNA + (2E)-geranyl diphosphate = 5-methylaminomethyl-S-(2E)-geranyl-thiouridine(34) in tRNA + diphosphate</text>
        <dbReference type="Rhea" id="RHEA:14085"/>
        <dbReference type="Rhea" id="RHEA-COMP:10195"/>
        <dbReference type="Rhea" id="RHEA-COMP:14654"/>
        <dbReference type="ChEBI" id="CHEBI:33019"/>
        <dbReference type="ChEBI" id="CHEBI:58057"/>
        <dbReference type="ChEBI" id="CHEBI:74455"/>
        <dbReference type="ChEBI" id="CHEBI:140632"/>
    </reaction>
</comment>
<reference evidence="5" key="1">
    <citation type="submission" date="2017-01" db="EMBL/GenBank/DDBJ databases">
        <authorList>
            <person name="Varghese N."/>
            <person name="Submissions S."/>
        </authorList>
    </citation>
    <scope>NUCLEOTIDE SEQUENCE [LARGE SCALE GENOMIC DNA]</scope>
    <source>
        <strain evidence="5">DSM 24913</strain>
    </source>
</reference>
<feature type="domain" description="Rhodanese" evidence="3">
    <location>
        <begin position="13"/>
        <end position="136"/>
    </location>
</feature>
<comment type="catalytic activity">
    <reaction evidence="2">
        <text>5-methylaminomethyl-2-(Se-phospho)selenouridine(34) in tRNA + H2O = 5-methylaminomethyl-2-selenouridine(34) in tRNA + phosphate</text>
        <dbReference type="Rhea" id="RHEA:60176"/>
        <dbReference type="Rhea" id="RHEA-COMP:10196"/>
        <dbReference type="Rhea" id="RHEA-COMP:15523"/>
        <dbReference type="ChEBI" id="CHEBI:15377"/>
        <dbReference type="ChEBI" id="CHEBI:43474"/>
        <dbReference type="ChEBI" id="CHEBI:82743"/>
        <dbReference type="ChEBI" id="CHEBI:143702"/>
    </reaction>
</comment>
<dbReference type="EMBL" id="FTOH01000003">
    <property type="protein sequence ID" value="SIS66811.1"/>
    <property type="molecule type" value="Genomic_DNA"/>
</dbReference>
<dbReference type="STRING" id="484498.SAMN05421686_103176"/>
<dbReference type="HAMAP" id="MF_01622">
    <property type="entry name" value="tRNA_sel_U_synth"/>
    <property type="match status" value="1"/>
</dbReference>
<dbReference type="InterPro" id="IPR001763">
    <property type="entry name" value="Rhodanese-like_dom"/>
</dbReference>
<dbReference type="SMART" id="SM00450">
    <property type="entry name" value="RHOD"/>
    <property type="match status" value="1"/>
</dbReference>
<keyword evidence="1 2" id="KW-0711">Selenium</keyword>
<dbReference type="PANTHER" id="PTHR30401">
    <property type="entry name" value="TRNA 2-SELENOURIDINE SYNTHASE"/>
    <property type="match status" value="1"/>
</dbReference>
<name>A0A1N7KZ22_9GAMM</name>
<dbReference type="PANTHER" id="PTHR30401:SF0">
    <property type="entry name" value="TRNA 2-SELENOURIDINE SYNTHASE"/>
    <property type="match status" value="1"/>
</dbReference>
<dbReference type="PROSITE" id="PS50206">
    <property type="entry name" value="RHODANESE_3"/>
    <property type="match status" value="1"/>
</dbReference>
<dbReference type="GO" id="GO:0002098">
    <property type="term" value="P:tRNA wobble uridine modification"/>
    <property type="evidence" value="ECO:0007669"/>
    <property type="project" value="UniProtKB-UniRule"/>
</dbReference>
<dbReference type="NCBIfam" id="NF008751">
    <property type="entry name" value="PRK11784.1-3"/>
    <property type="match status" value="1"/>
</dbReference>
<dbReference type="RefSeq" id="WP_076514710.1">
    <property type="nucleotide sequence ID" value="NZ_FTOH01000003.1"/>
</dbReference>
<organism evidence="4 5">
    <name type="scientific">Thalassolituus maritimus</name>
    <dbReference type="NCBI Taxonomy" id="484498"/>
    <lineage>
        <taxon>Bacteria</taxon>
        <taxon>Pseudomonadati</taxon>
        <taxon>Pseudomonadota</taxon>
        <taxon>Gammaproteobacteria</taxon>
        <taxon>Oceanospirillales</taxon>
        <taxon>Oceanospirillaceae</taxon>
        <taxon>Thalassolituus</taxon>
    </lineage>
</organism>
<dbReference type="Proteomes" id="UP000185639">
    <property type="component" value="Unassembled WGS sequence"/>
</dbReference>
<dbReference type="NCBIfam" id="TIGR03167">
    <property type="entry name" value="tRNA_sel_U_synt"/>
    <property type="match status" value="1"/>
</dbReference>
<dbReference type="GO" id="GO:0043828">
    <property type="term" value="F:tRNA 2-selenouridine synthase activity"/>
    <property type="evidence" value="ECO:0007669"/>
    <property type="project" value="UniProtKB-EC"/>
</dbReference>
<dbReference type="InterPro" id="IPR036873">
    <property type="entry name" value="Rhodanese-like_dom_sf"/>
</dbReference>
<evidence type="ECO:0000259" key="3">
    <source>
        <dbReference type="PROSITE" id="PS50206"/>
    </source>
</evidence>
<comment type="function">
    <text evidence="2">Involved in the post-transcriptional modification of the uridine at the wobble position (U34) of tRNA(Lys), tRNA(Glu) and tRNA(Gln). Catalyzes the conversion of 2-thiouridine (S2U-RNA) to 2-selenouridine (Se2U-RNA). Acts in a two-step process involving geranylation of 2-thiouridine (S2U) to S-geranyl-2-thiouridine (geS2U) and subsequent selenation of the latter derivative to 2-selenouridine (Se2U) in the tRNA chain.</text>
</comment>
<accession>A0A1N7KZ22</accession>
<dbReference type="GO" id="GO:0016765">
    <property type="term" value="F:transferase activity, transferring alkyl or aryl (other than methyl) groups"/>
    <property type="evidence" value="ECO:0007669"/>
    <property type="project" value="UniProtKB-UniRule"/>
</dbReference>